<dbReference type="AlphaFoldDB" id="A0A498MJR0"/>
<evidence type="ECO:0000256" key="1">
    <source>
        <dbReference type="SAM" id="MobiDB-lite"/>
    </source>
</evidence>
<organism evidence="2 3">
    <name type="scientific">Labeo rohita</name>
    <name type="common">Indian major carp</name>
    <name type="synonym">Cyprinus rohita</name>
    <dbReference type="NCBI Taxonomy" id="84645"/>
    <lineage>
        <taxon>Eukaryota</taxon>
        <taxon>Metazoa</taxon>
        <taxon>Chordata</taxon>
        <taxon>Craniata</taxon>
        <taxon>Vertebrata</taxon>
        <taxon>Euteleostomi</taxon>
        <taxon>Actinopterygii</taxon>
        <taxon>Neopterygii</taxon>
        <taxon>Teleostei</taxon>
        <taxon>Ostariophysi</taxon>
        <taxon>Cypriniformes</taxon>
        <taxon>Cyprinidae</taxon>
        <taxon>Labeoninae</taxon>
        <taxon>Labeonini</taxon>
        <taxon>Labeo</taxon>
    </lineage>
</organism>
<name>A0A498MJR0_LABRO</name>
<evidence type="ECO:0000313" key="3">
    <source>
        <dbReference type="Proteomes" id="UP000290572"/>
    </source>
</evidence>
<evidence type="ECO:0000313" key="2">
    <source>
        <dbReference type="EMBL" id="RXN19574.1"/>
    </source>
</evidence>
<proteinExistence type="predicted"/>
<comment type="caution">
    <text evidence="2">The sequence shown here is derived from an EMBL/GenBank/DDBJ whole genome shotgun (WGS) entry which is preliminary data.</text>
</comment>
<keyword evidence="3" id="KW-1185">Reference proteome</keyword>
<dbReference type="EMBL" id="QBIY01012663">
    <property type="protein sequence ID" value="RXN19574.1"/>
    <property type="molecule type" value="Genomic_DNA"/>
</dbReference>
<dbReference type="Proteomes" id="UP000290572">
    <property type="component" value="Unassembled WGS sequence"/>
</dbReference>
<sequence length="267" mass="29331">MWPRGLRSIPLLPPAAGVQAGPRATESTAPLLGSREARADFLMPTVGCRLIPRVKSLPPPAPASPSPAEQMKACVRCRLDVSLPHRRGRSAIQTRPWGESSVFRVTGTCSPLSLPEWPVFRLECTSLRCGLKAFLSLPHHQGLFNNYHNKVNNGPKQGASPDPPRCDESSPSGRPAAPEVSGLPLPGLRPGLEEENRTGRGTFVMACQSAHWADRVRPIFSQWRPRAGANATASDTQCNMDTLVPVFWTLFPIHDSRDWLWQHNDNC</sequence>
<protein>
    <submittedName>
        <fullName evidence="2">Uncharacterized protein</fullName>
    </submittedName>
</protein>
<feature type="region of interest" description="Disordered" evidence="1">
    <location>
        <begin position="148"/>
        <end position="195"/>
    </location>
</feature>
<accession>A0A498MJR0</accession>
<reference evidence="2 3" key="1">
    <citation type="submission" date="2018-03" db="EMBL/GenBank/DDBJ databases">
        <title>Draft genome sequence of Rohu Carp (Labeo rohita).</title>
        <authorList>
            <person name="Das P."/>
            <person name="Kushwaha B."/>
            <person name="Joshi C.G."/>
            <person name="Kumar D."/>
            <person name="Nagpure N.S."/>
            <person name="Sahoo L."/>
            <person name="Das S.P."/>
            <person name="Bit A."/>
            <person name="Patnaik S."/>
            <person name="Meher P.K."/>
            <person name="Jayasankar P."/>
            <person name="Koringa P.G."/>
            <person name="Patel N.V."/>
            <person name="Hinsu A.T."/>
            <person name="Kumar R."/>
            <person name="Pandey M."/>
            <person name="Agarwal S."/>
            <person name="Srivastava S."/>
            <person name="Singh M."/>
            <person name="Iquebal M.A."/>
            <person name="Jaiswal S."/>
            <person name="Angadi U.B."/>
            <person name="Kumar N."/>
            <person name="Raza M."/>
            <person name="Shah T.M."/>
            <person name="Rai A."/>
            <person name="Jena J.K."/>
        </authorList>
    </citation>
    <scope>NUCLEOTIDE SEQUENCE [LARGE SCALE GENOMIC DNA]</scope>
    <source>
        <strain evidence="2">DASCIFA01</strain>
        <tissue evidence="2">Testis</tissue>
    </source>
</reference>
<gene>
    <name evidence="2" type="ORF">ROHU_007232</name>
</gene>